<dbReference type="AlphaFoldDB" id="A0A8H6Y323"/>
<sequence>MPPRTNTDASKPKTTTRRRRAAADAVEATPPVPTPDSQVSVTPVTESDKTVPKELQKDPFKNQPDKTTAMVTAIVENETYRNKLYPPPGQNQSTAEGGGLSKASIYWELFKLLWGKDYPKFVKYLEGGKAKEREVITDKIKYRLTVLEKETKKIRTDMKQTGEGNQMTQEELDTLPEDDERRSAWGARLADFPWYFDMDNLIDKRPNSQPVAVGNSNSDEFLVVDANASIADSSDAPPFDDDDDDDGEDPIKAEGDAGDSDADSSAEVTAPGSKRKKTAAQQSSYTRTESATAPVPAYKKNKMDLDSVVKQEQETQRRQLDLATIEANTELERAKTRRIHSKEVVARRAEAQVLKQKRKSDDAAFQRKMQMLKAQQEFGVDAVRAMFPEEFGAMSSAGSNTHPSPGLSQHSSVKVPPTSQAPCPATVSSSPPAVDTTVPHFMAPSSGEISM</sequence>
<evidence type="ECO:0000313" key="3">
    <source>
        <dbReference type="Proteomes" id="UP000623467"/>
    </source>
</evidence>
<evidence type="ECO:0000313" key="2">
    <source>
        <dbReference type="EMBL" id="KAF7351752.1"/>
    </source>
</evidence>
<dbReference type="EMBL" id="JACAZH010000013">
    <property type="protein sequence ID" value="KAF7351752.1"/>
    <property type="molecule type" value="Genomic_DNA"/>
</dbReference>
<feature type="region of interest" description="Disordered" evidence="1">
    <location>
        <begin position="229"/>
        <end position="299"/>
    </location>
</feature>
<reference evidence="2" key="1">
    <citation type="submission" date="2020-05" db="EMBL/GenBank/DDBJ databases">
        <title>Mycena genomes resolve the evolution of fungal bioluminescence.</title>
        <authorList>
            <person name="Tsai I.J."/>
        </authorList>
    </citation>
    <scope>NUCLEOTIDE SEQUENCE</scope>
    <source>
        <strain evidence="2">160909Yilan</strain>
    </source>
</reference>
<name>A0A8H6Y323_9AGAR</name>
<gene>
    <name evidence="2" type="ORF">MSAN_01608500</name>
</gene>
<organism evidence="2 3">
    <name type="scientific">Mycena sanguinolenta</name>
    <dbReference type="NCBI Taxonomy" id="230812"/>
    <lineage>
        <taxon>Eukaryota</taxon>
        <taxon>Fungi</taxon>
        <taxon>Dikarya</taxon>
        <taxon>Basidiomycota</taxon>
        <taxon>Agaricomycotina</taxon>
        <taxon>Agaricomycetes</taxon>
        <taxon>Agaricomycetidae</taxon>
        <taxon>Agaricales</taxon>
        <taxon>Marasmiineae</taxon>
        <taxon>Mycenaceae</taxon>
        <taxon>Mycena</taxon>
    </lineage>
</organism>
<dbReference type="Proteomes" id="UP000623467">
    <property type="component" value="Unassembled WGS sequence"/>
</dbReference>
<feature type="region of interest" description="Disordered" evidence="1">
    <location>
        <begin position="394"/>
        <end position="451"/>
    </location>
</feature>
<feature type="compositionally biased region" description="Polar residues" evidence="1">
    <location>
        <begin position="396"/>
        <end position="431"/>
    </location>
</feature>
<feature type="region of interest" description="Disordered" evidence="1">
    <location>
        <begin position="1"/>
        <end position="65"/>
    </location>
</feature>
<keyword evidence="3" id="KW-1185">Reference proteome</keyword>
<dbReference type="OrthoDB" id="3266275at2759"/>
<feature type="region of interest" description="Disordered" evidence="1">
    <location>
        <begin position="160"/>
        <end position="179"/>
    </location>
</feature>
<proteinExistence type="predicted"/>
<comment type="caution">
    <text evidence="2">The sequence shown here is derived from an EMBL/GenBank/DDBJ whole genome shotgun (WGS) entry which is preliminary data.</text>
</comment>
<evidence type="ECO:0000256" key="1">
    <source>
        <dbReference type="SAM" id="MobiDB-lite"/>
    </source>
</evidence>
<feature type="compositionally biased region" description="Basic and acidic residues" evidence="1">
    <location>
        <begin position="46"/>
        <end position="64"/>
    </location>
</feature>
<feature type="compositionally biased region" description="Polar residues" evidence="1">
    <location>
        <begin position="279"/>
        <end position="291"/>
    </location>
</feature>
<accession>A0A8H6Y323</accession>
<protein>
    <submittedName>
        <fullName evidence="2">Uncharacterized protein</fullName>
    </submittedName>
</protein>
<feature type="compositionally biased region" description="Acidic residues" evidence="1">
    <location>
        <begin position="238"/>
        <end position="248"/>
    </location>
</feature>